<evidence type="ECO:0000259" key="7">
    <source>
        <dbReference type="PROSITE" id="PS51918"/>
    </source>
</evidence>
<organism evidence="8">
    <name type="scientific">uncultured Desulfobacterium sp</name>
    <dbReference type="NCBI Taxonomy" id="201089"/>
    <lineage>
        <taxon>Bacteria</taxon>
        <taxon>Pseudomonadati</taxon>
        <taxon>Thermodesulfobacteriota</taxon>
        <taxon>Desulfobacteria</taxon>
        <taxon>Desulfobacterales</taxon>
        <taxon>Desulfobacteriaceae</taxon>
        <taxon>Desulfobacterium</taxon>
        <taxon>environmental samples</taxon>
    </lineage>
</organism>
<dbReference type="PANTHER" id="PTHR11135">
    <property type="entry name" value="HISTONE ACETYLTRANSFERASE-RELATED"/>
    <property type="match status" value="1"/>
</dbReference>
<sequence length="372" mass="41610">MRSRMQPAKLLIFLQIKAKHRLMPNSKRDFIIPVFVPHAGCPHQCIFCNQNTVTGEKKSIPSQKELDNIIETFLRYKGDNRNRVQIAFYGGNFLGIDDGKIKQLLVAATKYVTDGLVDSIRFSTRPDTIDDHKLGCIESFPVRTIELGVQSMVDSVLLLSKRGHTNSDTINAVGLLKKRNFETGLQMMIGLPGDDENKSIATAHLISALCPDFVRIYPTLVLAGSALAVLYAKKKYEPLSIEQAVSVTKKIYLVFKENNIKVIRMGLQATDDLKEGSSVIAGPYHPSFGHLVYSEIFLDKIINMLKSQNQNYESILIKVHPKSISILRGLKNKNIQTIKDLFCLKSIRVIPDISLSGDEAKIDGLIRSIKID</sequence>
<evidence type="ECO:0000256" key="4">
    <source>
        <dbReference type="ARBA" id="ARBA00022723"/>
    </source>
</evidence>
<dbReference type="Pfam" id="PF04055">
    <property type="entry name" value="Radical_SAM"/>
    <property type="match status" value="1"/>
</dbReference>
<dbReference type="SFLD" id="SFLDS00029">
    <property type="entry name" value="Radical_SAM"/>
    <property type="match status" value="1"/>
</dbReference>
<dbReference type="SFLD" id="SFLDG01086">
    <property type="entry name" value="elongater_protein-like"/>
    <property type="match status" value="1"/>
</dbReference>
<evidence type="ECO:0000256" key="5">
    <source>
        <dbReference type="ARBA" id="ARBA00023004"/>
    </source>
</evidence>
<dbReference type="Pfam" id="PF16199">
    <property type="entry name" value="Radical_SAM_C"/>
    <property type="match status" value="1"/>
</dbReference>
<dbReference type="CDD" id="cd01335">
    <property type="entry name" value="Radical_SAM"/>
    <property type="match status" value="1"/>
</dbReference>
<dbReference type="Gene3D" id="3.80.30.20">
    <property type="entry name" value="tm_1862 like domain"/>
    <property type="match status" value="1"/>
</dbReference>
<keyword evidence="5" id="KW-0408">Iron</keyword>
<dbReference type="InterPro" id="IPR006638">
    <property type="entry name" value="Elp3/MiaA/NifB-like_rSAM"/>
</dbReference>
<keyword evidence="3" id="KW-0949">S-adenosyl-L-methionine</keyword>
<dbReference type="InterPro" id="IPR007197">
    <property type="entry name" value="rSAM"/>
</dbReference>
<evidence type="ECO:0000256" key="6">
    <source>
        <dbReference type="ARBA" id="ARBA00023014"/>
    </source>
</evidence>
<dbReference type="InterPro" id="IPR039661">
    <property type="entry name" value="ELP3"/>
</dbReference>
<dbReference type="InterPro" id="IPR032432">
    <property type="entry name" value="Radical_SAM_C"/>
</dbReference>
<dbReference type="InterPro" id="IPR058240">
    <property type="entry name" value="rSAM_sf"/>
</dbReference>
<dbReference type="AlphaFoldDB" id="E1YBS9"/>
<dbReference type="SMART" id="SM00729">
    <property type="entry name" value="Elp3"/>
    <property type="match status" value="1"/>
</dbReference>
<gene>
    <name evidence="8" type="ORF">N47_G33470</name>
</gene>
<accession>E1YBS9</accession>
<dbReference type="SFLD" id="SFLDG01082">
    <property type="entry name" value="B12-binding_domain_containing"/>
    <property type="match status" value="1"/>
</dbReference>
<keyword evidence="4" id="KW-0479">Metal-binding</keyword>
<evidence type="ECO:0000256" key="2">
    <source>
        <dbReference type="ARBA" id="ARBA00022485"/>
    </source>
</evidence>
<evidence type="ECO:0000256" key="3">
    <source>
        <dbReference type="ARBA" id="ARBA00022691"/>
    </source>
</evidence>
<name>E1YBS9_9BACT</name>
<dbReference type="SUPFAM" id="SSF102114">
    <property type="entry name" value="Radical SAM enzymes"/>
    <property type="match status" value="1"/>
</dbReference>
<dbReference type="InterPro" id="IPR023404">
    <property type="entry name" value="rSAM_horseshoe"/>
</dbReference>
<dbReference type="PANTHER" id="PTHR11135:SF0">
    <property type="entry name" value="ELONGATOR COMPLEX PROTEIN 3"/>
    <property type="match status" value="1"/>
</dbReference>
<reference evidence="8" key="1">
    <citation type="journal article" date="2011" name="Environ. Microbiol.">
        <title>Genomic insights into the metabolic potential of the polycyclic aromatic hydrocarbon degrading sulfate-reducing Deltaproteobacterium N47.</title>
        <authorList>
            <person name="Bergmann F."/>
            <person name="Selesi D."/>
            <person name="Weinmaier T."/>
            <person name="Tischler P."/>
            <person name="Rattei T."/>
            <person name="Meckenstock R.U."/>
        </authorList>
    </citation>
    <scope>NUCLEOTIDE SEQUENCE</scope>
</reference>
<dbReference type="PROSITE" id="PS51918">
    <property type="entry name" value="RADICAL_SAM"/>
    <property type="match status" value="1"/>
</dbReference>
<protein>
    <recommendedName>
        <fullName evidence="7">Radical SAM core domain-containing protein</fullName>
    </recommendedName>
</protein>
<proteinExistence type="predicted"/>
<dbReference type="GO" id="GO:0002926">
    <property type="term" value="P:tRNA wobble base 5-methoxycarbonylmethyl-2-thiouridinylation"/>
    <property type="evidence" value="ECO:0007669"/>
    <property type="project" value="TreeGrafter"/>
</dbReference>
<feature type="domain" description="Radical SAM core" evidence="7">
    <location>
        <begin position="24"/>
        <end position="264"/>
    </location>
</feature>
<dbReference type="GO" id="GO:0005737">
    <property type="term" value="C:cytoplasm"/>
    <property type="evidence" value="ECO:0007669"/>
    <property type="project" value="TreeGrafter"/>
</dbReference>
<evidence type="ECO:0000313" key="8">
    <source>
        <dbReference type="EMBL" id="CBX28023.1"/>
    </source>
</evidence>
<comment type="cofactor">
    <cofactor evidence="1">
        <name>[4Fe-4S] cluster</name>
        <dbReference type="ChEBI" id="CHEBI:49883"/>
    </cofactor>
</comment>
<keyword evidence="2" id="KW-0004">4Fe-4S</keyword>
<dbReference type="GO" id="GO:0046872">
    <property type="term" value="F:metal ion binding"/>
    <property type="evidence" value="ECO:0007669"/>
    <property type="project" value="UniProtKB-KW"/>
</dbReference>
<dbReference type="EMBL" id="FR695868">
    <property type="protein sequence ID" value="CBX28023.1"/>
    <property type="molecule type" value="Genomic_DNA"/>
</dbReference>
<dbReference type="GO" id="GO:0003824">
    <property type="term" value="F:catalytic activity"/>
    <property type="evidence" value="ECO:0007669"/>
    <property type="project" value="InterPro"/>
</dbReference>
<dbReference type="GO" id="GO:0051539">
    <property type="term" value="F:4 iron, 4 sulfur cluster binding"/>
    <property type="evidence" value="ECO:0007669"/>
    <property type="project" value="UniProtKB-KW"/>
</dbReference>
<keyword evidence="6" id="KW-0411">Iron-sulfur</keyword>
<evidence type="ECO:0000256" key="1">
    <source>
        <dbReference type="ARBA" id="ARBA00001966"/>
    </source>
</evidence>